<evidence type="ECO:0000256" key="4">
    <source>
        <dbReference type="ARBA" id="ARBA00022723"/>
    </source>
</evidence>
<keyword evidence="7" id="KW-0809">Transit peptide</keyword>
<evidence type="ECO:0000256" key="12">
    <source>
        <dbReference type="ARBA" id="ARBA00081370"/>
    </source>
</evidence>
<comment type="caution">
    <text evidence="13">The sequence shown here is derived from an EMBL/GenBank/DDBJ whole genome shotgun (WGS) entry which is preliminary data.</text>
</comment>
<evidence type="ECO:0000256" key="7">
    <source>
        <dbReference type="ARBA" id="ARBA00022946"/>
    </source>
</evidence>
<dbReference type="GO" id="GO:0016226">
    <property type="term" value="P:iron-sulfur cluster assembly"/>
    <property type="evidence" value="ECO:0007669"/>
    <property type="project" value="InterPro"/>
</dbReference>
<dbReference type="PROSITE" id="PS01215">
    <property type="entry name" value="MRP"/>
    <property type="match status" value="1"/>
</dbReference>
<name>A0A8K0F4D9_ANDGO</name>
<proteinExistence type="inferred from homology"/>
<accession>A0A8K0F4D9</accession>
<comment type="similarity">
    <text evidence="11">Belongs to the Mrp/NBP35 ATP-binding proteins family.</text>
</comment>
<evidence type="ECO:0000256" key="9">
    <source>
        <dbReference type="ARBA" id="ARBA00023014"/>
    </source>
</evidence>
<sequence>MLRVLCRRLGSSPFEKAGGSLHVPGVKHIVAVASAKGGVGKSTTAVNLALALSRLGYAIGLLDTDVYGPSIPRLMNLEGQKPRVSDRKFLMPLNNYGITCMSMGFLLGDNAPAIWRGPMVQSAIEQMIKQVEWGAIDVLVLDLPPGTGDAQLAISQKISLAGAVIVSTPQDIALLDVRRGCNMFAKVNVPVIGVVENMSYYICPNCKHEAHVFGHGGAERLASELGVDFLGGIPLHLEVRETSDSGKPIVVSNPDSDITAMYLQVARKVAQRVLASPEKAPATPSILME</sequence>
<evidence type="ECO:0000256" key="1">
    <source>
        <dbReference type="ARBA" id="ARBA00001966"/>
    </source>
</evidence>
<dbReference type="PANTHER" id="PTHR42961">
    <property type="entry name" value="IRON-SULFUR PROTEIN NUBPL"/>
    <property type="match status" value="1"/>
</dbReference>
<dbReference type="InterPro" id="IPR019591">
    <property type="entry name" value="Mrp/NBP35_ATP-bd"/>
</dbReference>
<dbReference type="GO" id="GO:0005524">
    <property type="term" value="F:ATP binding"/>
    <property type="evidence" value="ECO:0007669"/>
    <property type="project" value="UniProtKB-KW"/>
</dbReference>
<evidence type="ECO:0000256" key="2">
    <source>
        <dbReference type="ARBA" id="ARBA00004173"/>
    </source>
</evidence>
<evidence type="ECO:0000313" key="13">
    <source>
        <dbReference type="EMBL" id="KAF0852929.1"/>
    </source>
</evidence>
<keyword evidence="8" id="KW-0408">Iron</keyword>
<dbReference type="CDD" id="cd02037">
    <property type="entry name" value="Mrp_NBP35"/>
    <property type="match status" value="1"/>
</dbReference>
<dbReference type="Pfam" id="PF10609">
    <property type="entry name" value="ParA"/>
    <property type="match status" value="1"/>
</dbReference>
<dbReference type="GO" id="GO:0005759">
    <property type="term" value="C:mitochondrial matrix"/>
    <property type="evidence" value="ECO:0007669"/>
    <property type="project" value="UniProtKB-ARBA"/>
</dbReference>
<keyword evidence="4" id="KW-0479">Metal-binding</keyword>
<comment type="subcellular location">
    <subcellularLocation>
        <location evidence="2">Mitochondrion</location>
    </subcellularLocation>
</comment>
<dbReference type="InterPro" id="IPR044304">
    <property type="entry name" value="NUBPL-like"/>
</dbReference>
<dbReference type="HAMAP" id="MF_02040">
    <property type="entry name" value="Mrp_NBP35"/>
    <property type="match status" value="1"/>
</dbReference>
<dbReference type="InterPro" id="IPR000808">
    <property type="entry name" value="Mrp-like_CS"/>
</dbReference>
<evidence type="ECO:0000256" key="6">
    <source>
        <dbReference type="ARBA" id="ARBA00022840"/>
    </source>
</evidence>
<comment type="cofactor">
    <cofactor evidence="1">
        <name>[4Fe-4S] cluster</name>
        <dbReference type="ChEBI" id="CHEBI:49883"/>
    </cofactor>
</comment>
<evidence type="ECO:0000256" key="3">
    <source>
        <dbReference type="ARBA" id="ARBA00022485"/>
    </source>
</evidence>
<dbReference type="GO" id="GO:0051539">
    <property type="term" value="F:4 iron, 4 sulfur cluster binding"/>
    <property type="evidence" value="ECO:0007669"/>
    <property type="project" value="UniProtKB-KW"/>
</dbReference>
<dbReference type="AlphaFoldDB" id="A0A8K0F4D9"/>
<dbReference type="InterPro" id="IPR033756">
    <property type="entry name" value="YlxH/NBP35"/>
</dbReference>
<dbReference type="GO" id="GO:0032981">
    <property type="term" value="P:mitochondrial respiratory chain complex I assembly"/>
    <property type="evidence" value="ECO:0007669"/>
    <property type="project" value="TreeGrafter"/>
</dbReference>
<dbReference type="EMBL" id="VRVR01000009">
    <property type="protein sequence ID" value="KAF0852929.1"/>
    <property type="molecule type" value="Genomic_DNA"/>
</dbReference>
<evidence type="ECO:0000313" key="14">
    <source>
        <dbReference type="Proteomes" id="UP000799049"/>
    </source>
</evidence>
<dbReference type="InterPro" id="IPR027417">
    <property type="entry name" value="P-loop_NTPase"/>
</dbReference>
<gene>
    <name evidence="13" type="ORF">ANDGO_06092</name>
</gene>
<keyword evidence="14" id="KW-1185">Reference proteome</keyword>
<reference evidence="13" key="1">
    <citation type="submission" date="2019-09" db="EMBL/GenBank/DDBJ databases">
        <title>The Mitochondrial Proteome of the Jakobid, Andalucia godoyi, a Protist With the Most Gene-Rich and Bacteria-Like Mitochondrial Genome.</title>
        <authorList>
            <person name="Gray M.W."/>
            <person name="Burger G."/>
            <person name="Derelle R."/>
            <person name="Klimes V."/>
            <person name="Leger M."/>
            <person name="Sarrasin M."/>
            <person name="Vlcek C."/>
            <person name="Roger A.J."/>
            <person name="Elias M."/>
            <person name="Lang B.F."/>
        </authorList>
    </citation>
    <scope>NUCLEOTIDE SEQUENCE</scope>
    <source>
        <strain evidence="13">And28</strain>
    </source>
</reference>
<dbReference type="Proteomes" id="UP000799049">
    <property type="component" value="Unassembled WGS sequence"/>
</dbReference>
<dbReference type="GO" id="GO:0140663">
    <property type="term" value="F:ATP-dependent FeS chaperone activity"/>
    <property type="evidence" value="ECO:0007669"/>
    <property type="project" value="InterPro"/>
</dbReference>
<dbReference type="OrthoDB" id="1741334at2759"/>
<evidence type="ECO:0000256" key="8">
    <source>
        <dbReference type="ARBA" id="ARBA00023004"/>
    </source>
</evidence>
<dbReference type="GO" id="GO:0046872">
    <property type="term" value="F:metal ion binding"/>
    <property type="evidence" value="ECO:0007669"/>
    <property type="project" value="UniProtKB-KW"/>
</dbReference>
<dbReference type="FunFam" id="3.40.50.300:FF:000709">
    <property type="entry name" value="Iron-sulfur protein NUBPL isoform X1"/>
    <property type="match status" value="1"/>
</dbReference>
<keyword evidence="9" id="KW-0411">Iron-sulfur</keyword>
<dbReference type="Gene3D" id="3.40.50.300">
    <property type="entry name" value="P-loop containing nucleotide triphosphate hydrolases"/>
    <property type="match status" value="1"/>
</dbReference>
<evidence type="ECO:0000256" key="5">
    <source>
        <dbReference type="ARBA" id="ARBA00022741"/>
    </source>
</evidence>
<keyword evidence="10" id="KW-0496">Mitochondrion</keyword>
<organism evidence="13 14">
    <name type="scientific">Andalucia godoyi</name>
    <name type="common">Flagellate</name>
    <dbReference type="NCBI Taxonomy" id="505711"/>
    <lineage>
        <taxon>Eukaryota</taxon>
        <taxon>Discoba</taxon>
        <taxon>Jakobida</taxon>
        <taxon>Andalucina</taxon>
        <taxon>Andaluciidae</taxon>
        <taxon>Andalucia</taxon>
    </lineage>
</organism>
<dbReference type="SUPFAM" id="SSF52540">
    <property type="entry name" value="P-loop containing nucleoside triphosphate hydrolases"/>
    <property type="match status" value="1"/>
</dbReference>
<evidence type="ECO:0000256" key="11">
    <source>
        <dbReference type="ARBA" id="ARBA00024036"/>
    </source>
</evidence>
<evidence type="ECO:0000256" key="10">
    <source>
        <dbReference type="ARBA" id="ARBA00023128"/>
    </source>
</evidence>
<keyword evidence="5" id="KW-0547">Nucleotide-binding</keyword>
<dbReference type="PANTHER" id="PTHR42961:SF2">
    <property type="entry name" value="IRON-SULFUR PROTEIN NUBPL"/>
    <property type="match status" value="1"/>
</dbReference>
<keyword evidence="3" id="KW-0004">4Fe-4S</keyword>
<keyword evidence="6" id="KW-0067">ATP-binding</keyword>
<protein>
    <recommendedName>
        <fullName evidence="12">Nucleotide-binding protein-like</fullName>
    </recommendedName>
</protein>